<gene>
    <name evidence="2" type="ORF">EIB74_01270</name>
</gene>
<keyword evidence="3" id="KW-1185">Reference proteome</keyword>
<sequence length="279" mass="32019">MKTLTTYCFIALFFSFHCFVYGQFNTLIPIQPKKTENLPIVEKTDETKDLKQKSDKKFWKAIFNTSSKADLKKELDSLKTMIKENSENNNKKWRILKIQDSLILQLQSQVIINEQKRTTSITRNDYENKTGELTLSKIAMPLSRSVSVRSPYGMRIHPLLGRAKMHNGIDLKANYENVYSVMDGMVTATGWDPKGGGNYIKVKHYNRFETSYLHLSEIYYRTGDPVKAGYIIAKSGNSGNSTGAHLHFAVRENGNYINPIRFLNDLIEANHWLATSYQN</sequence>
<protein>
    <submittedName>
        <fullName evidence="2">M23 family metallopeptidase</fullName>
    </submittedName>
</protein>
<dbReference type="SUPFAM" id="SSF51261">
    <property type="entry name" value="Duplicated hybrid motif"/>
    <property type="match status" value="1"/>
</dbReference>
<proteinExistence type="predicted"/>
<dbReference type="Gene3D" id="2.70.70.10">
    <property type="entry name" value="Glucose Permease (Domain IIA)"/>
    <property type="match status" value="1"/>
</dbReference>
<dbReference type="InterPro" id="IPR016047">
    <property type="entry name" value="M23ase_b-sheet_dom"/>
</dbReference>
<dbReference type="Pfam" id="PF01551">
    <property type="entry name" value="Peptidase_M23"/>
    <property type="match status" value="1"/>
</dbReference>
<dbReference type="OrthoDB" id="9810477at2"/>
<evidence type="ECO:0000313" key="2">
    <source>
        <dbReference type="EMBL" id="AZI38671.1"/>
    </source>
</evidence>
<feature type="domain" description="M23ase beta-sheet core" evidence="1">
    <location>
        <begin position="164"/>
        <end position="259"/>
    </location>
</feature>
<dbReference type="PANTHER" id="PTHR21666:SF291">
    <property type="entry name" value="STAGE II SPORULATION PROTEIN Q"/>
    <property type="match status" value="1"/>
</dbReference>
<organism evidence="2 3">
    <name type="scientific">Epilithonimonas vandammei</name>
    <dbReference type="NCBI Taxonomy" id="2487072"/>
    <lineage>
        <taxon>Bacteria</taxon>
        <taxon>Pseudomonadati</taxon>
        <taxon>Bacteroidota</taxon>
        <taxon>Flavobacteriia</taxon>
        <taxon>Flavobacteriales</taxon>
        <taxon>Weeksellaceae</taxon>
        <taxon>Chryseobacterium group</taxon>
        <taxon>Epilithonimonas</taxon>
    </lineage>
</organism>
<dbReference type="AlphaFoldDB" id="A0A3G8YBX1"/>
<evidence type="ECO:0000259" key="1">
    <source>
        <dbReference type="Pfam" id="PF01551"/>
    </source>
</evidence>
<dbReference type="EMBL" id="CP034161">
    <property type="protein sequence ID" value="AZI38671.1"/>
    <property type="molecule type" value="Genomic_DNA"/>
</dbReference>
<dbReference type="PANTHER" id="PTHR21666">
    <property type="entry name" value="PEPTIDASE-RELATED"/>
    <property type="match status" value="1"/>
</dbReference>
<dbReference type="GO" id="GO:0004222">
    <property type="term" value="F:metalloendopeptidase activity"/>
    <property type="evidence" value="ECO:0007669"/>
    <property type="project" value="TreeGrafter"/>
</dbReference>
<dbReference type="InterPro" id="IPR011055">
    <property type="entry name" value="Dup_hybrid_motif"/>
</dbReference>
<dbReference type="InterPro" id="IPR050570">
    <property type="entry name" value="Cell_wall_metabolism_enzyme"/>
</dbReference>
<evidence type="ECO:0000313" key="3">
    <source>
        <dbReference type="Proteomes" id="UP000281810"/>
    </source>
</evidence>
<reference evidence="3" key="1">
    <citation type="submission" date="2018-11" db="EMBL/GenBank/DDBJ databases">
        <title>Proposal to divide the Flavobacteriaceae and reorganize its genera based on Amino Acid Identity values calculated from whole genome sequences.</title>
        <authorList>
            <person name="Nicholson A.C."/>
            <person name="Gulvik C.A."/>
            <person name="Whitney A.M."/>
            <person name="Humrighouse B.W."/>
            <person name="Bell M."/>
            <person name="Holmes B."/>
            <person name="Steigerwalt A.B."/>
            <person name="Villarma A."/>
            <person name="Sheth M."/>
            <person name="Batra D."/>
            <person name="Pryor J."/>
            <person name="Bernardet J.-F."/>
            <person name="Hugo C."/>
            <person name="Kampfer P."/>
            <person name="Newman J.D."/>
            <person name="McQuiston J.R."/>
        </authorList>
    </citation>
    <scope>NUCLEOTIDE SEQUENCE [LARGE SCALE GENOMIC DNA]</scope>
    <source>
        <strain evidence="3">F5649</strain>
    </source>
</reference>
<name>A0A3G8YBX1_9FLAO</name>
<accession>A0A3G8YBX1</accession>
<dbReference type="CDD" id="cd12797">
    <property type="entry name" value="M23_peptidase"/>
    <property type="match status" value="1"/>
</dbReference>
<dbReference type="RefSeq" id="WP_124801006.1">
    <property type="nucleotide sequence ID" value="NZ_CP034161.1"/>
</dbReference>
<dbReference type="Proteomes" id="UP000281810">
    <property type="component" value="Chromosome"/>
</dbReference>